<evidence type="ECO:0000313" key="2">
    <source>
        <dbReference type="Proteomes" id="UP001177260"/>
    </source>
</evidence>
<keyword evidence="2" id="KW-1185">Reference proteome</keyword>
<dbReference type="EMBL" id="JAOPJF010000023">
    <property type="protein sequence ID" value="KAK1145506.1"/>
    <property type="molecule type" value="Genomic_DNA"/>
</dbReference>
<proteinExistence type="predicted"/>
<accession>A0ACC3B5H5</accession>
<organism evidence="1 2">
    <name type="scientific">Aspergillus melleus</name>
    <dbReference type="NCBI Taxonomy" id="138277"/>
    <lineage>
        <taxon>Eukaryota</taxon>
        <taxon>Fungi</taxon>
        <taxon>Dikarya</taxon>
        <taxon>Ascomycota</taxon>
        <taxon>Pezizomycotina</taxon>
        <taxon>Eurotiomycetes</taxon>
        <taxon>Eurotiomycetidae</taxon>
        <taxon>Eurotiales</taxon>
        <taxon>Aspergillaceae</taxon>
        <taxon>Aspergillus</taxon>
        <taxon>Aspergillus subgen. Circumdati</taxon>
    </lineage>
</organism>
<gene>
    <name evidence="1" type="ORF">N8T08_004064</name>
</gene>
<dbReference type="Proteomes" id="UP001177260">
    <property type="component" value="Unassembled WGS sequence"/>
</dbReference>
<protein>
    <submittedName>
        <fullName evidence="1">Uncharacterized protein</fullName>
    </submittedName>
</protein>
<evidence type="ECO:0000313" key="1">
    <source>
        <dbReference type="EMBL" id="KAK1145506.1"/>
    </source>
</evidence>
<reference evidence="1 2" key="1">
    <citation type="journal article" date="2023" name="ACS Omega">
        <title>Identification of the Neoaspergillic Acid Biosynthesis Gene Cluster by Establishing an In Vitro CRISPR-Ribonucleoprotein Genetic System in Aspergillus melleus.</title>
        <authorList>
            <person name="Yuan B."/>
            <person name="Grau M.F."/>
            <person name="Murata R.M."/>
            <person name="Torok T."/>
            <person name="Venkateswaran K."/>
            <person name="Stajich J.E."/>
            <person name="Wang C.C.C."/>
        </authorList>
    </citation>
    <scope>NUCLEOTIDE SEQUENCE [LARGE SCALE GENOMIC DNA]</scope>
    <source>
        <strain evidence="1 2">IMV 1140</strain>
    </source>
</reference>
<sequence length="319" mass="37111">MSDPPFYKLPVELIDLIIEYLTSKDCKSLRQICWRFNTLVTPHAFRNITLSVANFDHREKQNLEGTPELIYKYGHLVRSLTVDVYGSVMADHWRWKYEEHPFIKRLRSRGEDYEHELMVDDCCLFRHASLLTPVGLRILPNLRFLNLSLVSLNTQRDGHPFLIIPSVENITLKALRLEMSNFAHLPRYQGTTNLKSFTINCPFIKLDTLKSMLSFPRALTHLELQCCSQLHQSDRAWSATWLRSTLEVQRASLEILVLRETRDVLEMRFKGNSLMSHRVEPSRPGYVFDLSGFPRLREYRGFYPETSGKFKQGGEGTGS</sequence>
<name>A0ACC3B5H5_9EURO</name>
<comment type="caution">
    <text evidence="1">The sequence shown here is derived from an EMBL/GenBank/DDBJ whole genome shotgun (WGS) entry which is preliminary data.</text>
</comment>